<dbReference type="Proteomes" id="UP000829194">
    <property type="component" value="Chromosome"/>
</dbReference>
<sequence>MPMQFHFHDHGPHREDGRIGNRFSLRIVVGERRGAQLAWFERCDRPYDAEMPQDSWVDMHQVLGARSPLFGQWLETTVDGGRVEIDFDHWAAMRAEPYAQRTLEWCVVVAAGEDDEEDDGEREWAIWRGVQHLACDGEGQAIDESLRQIASLHGRSDRPPTPDDLPHY</sequence>
<protein>
    <submittedName>
        <fullName evidence="1">Uncharacterized protein</fullName>
    </submittedName>
</protein>
<keyword evidence="2" id="KW-1185">Reference proteome</keyword>
<evidence type="ECO:0000313" key="1">
    <source>
        <dbReference type="EMBL" id="UNP29428.1"/>
    </source>
</evidence>
<proteinExistence type="predicted"/>
<dbReference type="EMBL" id="CP093547">
    <property type="protein sequence ID" value="UNP29428.1"/>
    <property type="molecule type" value="Genomic_DNA"/>
</dbReference>
<organism evidence="1 2">
    <name type="scientific">Lysobacter gummosus</name>
    <dbReference type="NCBI Taxonomy" id="262324"/>
    <lineage>
        <taxon>Bacteria</taxon>
        <taxon>Pseudomonadati</taxon>
        <taxon>Pseudomonadota</taxon>
        <taxon>Gammaproteobacteria</taxon>
        <taxon>Lysobacterales</taxon>
        <taxon>Lysobacteraceae</taxon>
        <taxon>Lysobacter</taxon>
    </lineage>
</organism>
<gene>
    <name evidence="1" type="ORF">MOV92_23675</name>
</gene>
<accession>A0ABY3XA23</accession>
<reference evidence="1 2" key="1">
    <citation type="submission" date="2022-03" db="EMBL/GenBank/DDBJ databases">
        <title>Complete genome sequence of Lysobacter capsici VKM B-2533 and Lysobacter gummosus 10.1.1, promising sources of lytic agents.</title>
        <authorList>
            <person name="Tarlachkov S.V."/>
            <person name="Kudryakova I.V."/>
            <person name="Afoshin A.S."/>
            <person name="Leontyevskaya E.A."/>
            <person name="Leontyevskaya N.V."/>
        </authorList>
    </citation>
    <scope>NUCLEOTIDE SEQUENCE [LARGE SCALE GENOMIC DNA]</scope>
    <source>
        <strain evidence="1 2">10.1.1</strain>
    </source>
</reference>
<evidence type="ECO:0000313" key="2">
    <source>
        <dbReference type="Proteomes" id="UP000829194"/>
    </source>
</evidence>
<name>A0ABY3XA23_9GAMM</name>
<dbReference type="RefSeq" id="WP_148649116.1">
    <property type="nucleotide sequence ID" value="NZ_CP011131.1"/>
</dbReference>